<sequence length="761" mass="82889">MACDLLPSPRSSFVVVLLPLPFLTSGASGVCFATKTNKCGFVSSAAIVHFVRCVFVFVRSTRASRWSSQGWACSSSAFQVRSGRDRVLGVLGLVVVLDYNFRCFELIIRFVMGSLGAPQQTNGWSGLDGDLGSRSWSGWLFVCSLPLACVPLTAHTLGPRQQHQRARDRATPPLGPDGAERACKRVRWEHKSAVRERSRLCSSVRAAAGRGNGELNCAQRTFREQTHAGRRQAWLEPRGGPARTHTLFTLSNGDAACRRGGMTKREKSSFATVCVCVCVCVYVGRLPVRLRPRWPARSGGRGGGTGGLRNCSPLWVSLCRARRHPPLPTRILFLACLKFELGQPRRPPIQCRVNTHAQVAGPGPLHMRRRDFSGSPGRRYAPAAAKLNLPPAQMRARVTFRPAAHGEGERESASSEPVREGGGPAASSFIVFRPRALSGPCAPSPLLCSVPPPRVGSFSPRVRELAGTREPPLCAARLCTQTLRRARTHTHTQTVSPTLATQRAARMPILSPPRPYATSALATTRRERANTRAHSLHLRLPPARPHRPSVCGASHSPPCSRLELRARQVSADRPSIKRNAPSEFAISGRSRRAVARDWPEWSELRGGLSGYATAGPGPTNGPAVVRYCRRTSVSTSPVVLEIPAGRTRREGRERVRRTRVSHSGKPERDSPPHSARKHSAEQSGEKMNAHANAQRPLASSARARLSGACLARPRTLMVERVCVLSPPHHAHRRLQAGGQAGRRARRQVPSSFAHSRPAAGK</sequence>
<keyword evidence="2" id="KW-0812">Transmembrane</keyword>
<feature type="compositionally biased region" description="Basic and acidic residues" evidence="1">
    <location>
        <begin position="678"/>
        <end position="688"/>
    </location>
</feature>
<proteinExistence type="predicted"/>
<keyword evidence="2" id="KW-0472">Membrane</keyword>
<protein>
    <submittedName>
        <fullName evidence="4">Uncharacterized protein</fullName>
    </submittedName>
</protein>
<feature type="region of interest" description="Disordered" evidence="1">
    <location>
        <begin position="732"/>
        <end position="761"/>
    </location>
</feature>
<evidence type="ECO:0000256" key="3">
    <source>
        <dbReference type="SAM" id="SignalP"/>
    </source>
</evidence>
<feature type="transmembrane region" description="Helical" evidence="2">
    <location>
        <begin position="268"/>
        <end position="288"/>
    </location>
</feature>
<organism evidence="4 5">
    <name type="scientific">Olea europaea subsp. europaea</name>
    <dbReference type="NCBI Taxonomy" id="158383"/>
    <lineage>
        <taxon>Eukaryota</taxon>
        <taxon>Viridiplantae</taxon>
        <taxon>Streptophyta</taxon>
        <taxon>Embryophyta</taxon>
        <taxon>Tracheophyta</taxon>
        <taxon>Spermatophyta</taxon>
        <taxon>Magnoliopsida</taxon>
        <taxon>eudicotyledons</taxon>
        <taxon>Gunneridae</taxon>
        <taxon>Pentapetalae</taxon>
        <taxon>asterids</taxon>
        <taxon>lamiids</taxon>
        <taxon>Lamiales</taxon>
        <taxon>Oleaceae</taxon>
        <taxon>Oleeae</taxon>
        <taxon>Olea</taxon>
    </lineage>
</organism>
<reference evidence="4 5" key="1">
    <citation type="submission" date="2019-12" db="EMBL/GenBank/DDBJ databases">
        <authorList>
            <person name="Alioto T."/>
            <person name="Alioto T."/>
            <person name="Gomez Garrido J."/>
        </authorList>
    </citation>
    <scope>NUCLEOTIDE SEQUENCE [LARGE SCALE GENOMIC DNA]</scope>
</reference>
<keyword evidence="2" id="KW-1133">Transmembrane helix</keyword>
<gene>
    <name evidence="4" type="ORF">OLEA9_A098534</name>
</gene>
<evidence type="ECO:0000313" key="4">
    <source>
        <dbReference type="EMBL" id="CAA2975974.1"/>
    </source>
</evidence>
<dbReference type="EMBL" id="CACTIH010002331">
    <property type="protein sequence ID" value="CAA2975974.1"/>
    <property type="molecule type" value="Genomic_DNA"/>
</dbReference>
<comment type="caution">
    <text evidence="4">The sequence shown here is derived from an EMBL/GenBank/DDBJ whole genome shotgun (WGS) entry which is preliminary data.</text>
</comment>
<feature type="region of interest" description="Disordered" evidence="1">
    <location>
        <begin position="639"/>
        <end position="699"/>
    </location>
</feature>
<evidence type="ECO:0000313" key="5">
    <source>
        <dbReference type="Proteomes" id="UP000594638"/>
    </source>
</evidence>
<feature type="region of interest" description="Disordered" evidence="1">
    <location>
        <begin position="160"/>
        <end position="179"/>
    </location>
</feature>
<feature type="transmembrane region" description="Helical" evidence="2">
    <location>
        <begin position="136"/>
        <end position="157"/>
    </location>
</feature>
<evidence type="ECO:0000256" key="2">
    <source>
        <dbReference type="SAM" id="Phobius"/>
    </source>
</evidence>
<evidence type="ECO:0000256" key="1">
    <source>
        <dbReference type="SAM" id="MobiDB-lite"/>
    </source>
</evidence>
<dbReference type="Gramene" id="OE9A098534T1">
    <property type="protein sequence ID" value="OE9A098534C1"/>
    <property type="gene ID" value="OE9A098534"/>
</dbReference>
<dbReference type="AlphaFoldDB" id="A0A8S0RAQ2"/>
<accession>A0A8S0RAQ2</accession>
<feature type="signal peptide" evidence="3">
    <location>
        <begin position="1"/>
        <end position="29"/>
    </location>
</feature>
<feature type="transmembrane region" description="Helical" evidence="2">
    <location>
        <begin position="39"/>
        <end position="58"/>
    </location>
</feature>
<feature type="chain" id="PRO_5035888226" evidence="3">
    <location>
        <begin position="30"/>
        <end position="761"/>
    </location>
</feature>
<feature type="compositionally biased region" description="Basic and acidic residues" evidence="1">
    <location>
        <begin position="404"/>
        <end position="419"/>
    </location>
</feature>
<dbReference type="Proteomes" id="UP000594638">
    <property type="component" value="Unassembled WGS sequence"/>
</dbReference>
<keyword evidence="5" id="KW-1185">Reference proteome</keyword>
<name>A0A8S0RAQ2_OLEEU</name>
<keyword evidence="3" id="KW-0732">Signal</keyword>
<feature type="region of interest" description="Disordered" evidence="1">
    <location>
        <begin position="403"/>
        <end position="425"/>
    </location>
</feature>